<feature type="transmembrane region" description="Helical" evidence="1">
    <location>
        <begin position="47"/>
        <end position="69"/>
    </location>
</feature>
<gene>
    <name evidence="3" type="ORF">CXG46_10890</name>
    <name evidence="4" type="ORF">SAMN05192575_11186</name>
</gene>
<evidence type="ECO:0000313" key="6">
    <source>
        <dbReference type="Proteomes" id="UP000233565"/>
    </source>
</evidence>
<dbReference type="RefSeq" id="WP_091200924.1">
    <property type="nucleotide sequence ID" value="NZ_FOKC01000011.1"/>
</dbReference>
<keyword evidence="3" id="KW-0813">Transport</keyword>
<dbReference type="EMBL" id="PJBV01000016">
    <property type="protein sequence ID" value="PKH40955.1"/>
    <property type="molecule type" value="Genomic_DNA"/>
</dbReference>
<feature type="transmembrane region" description="Helical" evidence="1">
    <location>
        <begin position="17"/>
        <end position="35"/>
    </location>
</feature>
<feature type="transmembrane region" description="Helical" evidence="1">
    <location>
        <begin position="141"/>
        <end position="164"/>
    </location>
</feature>
<protein>
    <submittedName>
        <fullName evidence="4">Ion channel</fullName>
    </submittedName>
    <submittedName>
        <fullName evidence="3">Two pore domain potassium channel family protein</fullName>
    </submittedName>
</protein>
<evidence type="ECO:0000313" key="3">
    <source>
        <dbReference type="EMBL" id="PKH40955.1"/>
    </source>
</evidence>
<name>A0A1I1B1F5_9ACTN</name>
<reference evidence="4" key="1">
    <citation type="submission" date="2016-10" db="EMBL/GenBank/DDBJ databases">
        <authorList>
            <person name="de Groot N.N."/>
        </authorList>
    </citation>
    <scope>NUCLEOTIDE SEQUENCE [LARGE SCALE GENOMIC DNA]</scope>
    <source>
        <strain evidence="4">CGMCC 1.10697</strain>
    </source>
</reference>
<keyword evidence="3" id="KW-0407">Ion channel</keyword>
<dbReference type="GO" id="GO:0034220">
    <property type="term" value="P:monoatomic ion transmembrane transport"/>
    <property type="evidence" value="ECO:0007669"/>
    <property type="project" value="UniProtKB-KW"/>
</dbReference>
<dbReference type="InterPro" id="IPR013099">
    <property type="entry name" value="K_chnl_dom"/>
</dbReference>
<dbReference type="Proteomes" id="UP000199113">
    <property type="component" value="Unassembled WGS sequence"/>
</dbReference>
<evidence type="ECO:0000313" key="5">
    <source>
        <dbReference type="Proteomes" id="UP000199113"/>
    </source>
</evidence>
<evidence type="ECO:0000259" key="2">
    <source>
        <dbReference type="Pfam" id="PF07885"/>
    </source>
</evidence>
<keyword evidence="1" id="KW-0472">Membrane</keyword>
<sequence length="178" mass="18818">MPTGLTPDTTAPHHRRGPLVVVLVLVAVLVCYFTVPVSSGDAPVRLGVNLAITVLSAAFIVALVVRELAAELRGGGGRLRAPHLVILLELTLLVFALTYYTLAVRSDGQMSGIVTKLDALYYAATTMTTVGYGDIHPTGQLARAVTTLHLGVNVVFVAVVARLVNNRIGVARSDPPRD</sequence>
<dbReference type="Pfam" id="PF07885">
    <property type="entry name" value="Ion_trans_2"/>
    <property type="match status" value="1"/>
</dbReference>
<dbReference type="EMBL" id="FOKC01000011">
    <property type="protein sequence ID" value="SFB42363.1"/>
    <property type="molecule type" value="Genomic_DNA"/>
</dbReference>
<evidence type="ECO:0000256" key="1">
    <source>
        <dbReference type="SAM" id="Phobius"/>
    </source>
</evidence>
<dbReference type="Proteomes" id="UP000233565">
    <property type="component" value="Unassembled WGS sequence"/>
</dbReference>
<proteinExistence type="predicted"/>
<keyword evidence="1" id="KW-1133">Transmembrane helix</keyword>
<feature type="transmembrane region" description="Helical" evidence="1">
    <location>
        <begin position="81"/>
        <end position="102"/>
    </location>
</feature>
<keyword evidence="6" id="KW-1185">Reference proteome</keyword>
<dbReference type="OrthoDB" id="9799090at2"/>
<feature type="domain" description="Potassium channel" evidence="2">
    <location>
        <begin position="90"/>
        <end position="166"/>
    </location>
</feature>
<organism evidence="4 5">
    <name type="scientific">Nocardioides alpinus</name>
    <dbReference type="NCBI Taxonomy" id="748909"/>
    <lineage>
        <taxon>Bacteria</taxon>
        <taxon>Bacillati</taxon>
        <taxon>Actinomycetota</taxon>
        <taxon>Actinomycetes</taxon>
        <taxon>Propionibacteriales</taxon>
        <taxon>Nocardioidaceae</taxon>
        <taxon>Nocardioides</taxon>
    </lineage>
</organism>
<accession>A0A1I1B1F5</accession>
<dbReference type="SUPFAM" id="SSF81324">
    <property type="entry name" value="Voltage-gated potassium channels"/>
    <property type="match status" value="1"/>
</dbReference>
<dbReference type="Gene3D" id="1.10.287.70">
    <property type="match status" value="1"/>
</dbReference>
<dbReference type="AlphaFoldDB" id="A0A1I1B1F5"/>
<keyword evidence="1" id="KW-0812">Transmembrane</keyword>
<evidence type="ECO:0000313" key="4">
    <source>
        <dbReference type="EMBL" id="SFB42363.1"/>
    </source>
</evidence>
<keyword evidence="3" id="KW-0406">Ion transport</keyword>
<reference evidence="3 6" key="2">
    <citation type="submission" date="2017-12" db="EMBL/GenBank/DDBJ databases">
        <title>Pharmacopeia of the Arctic Ocean.</title>
        <authorList>
            <person name="Collins E."/>
            <person name="Ducluzeau A.-L."/>
        </authorList>
    </citation>
    <scope>NUCLEOTIDE SEQUENCE [LARGE SCALE GENOMIC DNA]</scope>
    <source>
        <strain evidence="3 6">DSM 23325</strain>
    </source>
</reference>
<dbReference type="STRING" id="748909.SAMN05192575_11186"/>